<evidence type="ECO:0000313" key="3">
    <source>
        <dbReference type="EMBL" id="GHO57684.1"/>
    </source>
</evidence>
<dbReference type="Pfam" id="PF12146">
    <property type="entry name" value="Hydrolase_4"/>
    <property type="match status" value="1"/>
</dbReference>
<dbReference type="Gene3D" id="3.40.50.1820">
    <property type="entry name" value="alpha/beta hydrolase"/>
    <property type="match status" value="1"/>
</dbReference>
<accession>A0ABQ3UYE6</accession>
<dbReference type="Proteomes" id="UP000654345">
    <property type="component" value="Unassembled WGS sequence"/>
</dbReference>
<sequence length="313" mass="33946">MLSEKMKTIEKMNSLTTKKPILIRAGQSDLSGVYAKPSSAPRALIVSLHGVSNSAAIFDNTIPGEAGFLDTAAALGYAVLALDRPGYGASQQIAEDLSTFDGQIALLRLALTAAWEQYGADEAGIVLLGQSFGGLIVLGLAASQPDVPLLGVSTHGTALRWLPGALQRFQSLLANAPFVELPFDENARSLGPANSWVHEARERLKQSQAPLPMAELREVLRFPEHLRQISADVRVPVQMTLGEHDTVWESSASALDELSQLFPQAPFVDVRRQRFVVHQPGAHLAARAFYLRELAFVEECRVHNSMIAPEPLP</sequence>
<dbReference type="InterPro" id="IPR022742">
    <property type="entry name" value="Hydrolase_4"/>
</dbReference>
<dbReference type="InterPro" id="IPR050261">
    <property type="entry name" value="FrsA_esterase"/>
</dbReference>
<dbReference type="PANTHER" id="PTHR22946">
    <property type="entry name" value="DIENELACTONE HYDROLASE DOMAIN-CONTAINING PROTEIN-RELATED"/>
    <property type="match status" value="1"/>
</dbReference>
<comment type="caution">
    <text evidence="3">The sequence shown here is derived from an EMBL/GenBank/DDBJ whole genome shotgun (WGS) entry which is preliminary data.</text>
</comment>
<dbReference type="EMBL" id="BNJG01000002">
    <property type="protein sequence ID" value="GHO57684.1"/>
    <property type="molecule type" value="Genomic_DNA"/>
</dbReference>
<feature type="domain" description="Serine aminopeptidase S33" evidence="2">
    <location>
        <begin position="40"/>
        <end position="260"/>
    </location>
</feature>
<proteinExistence type="inferred from homology"/>
<name>A0ABQ3UYE6_9CHLR</name>
<organism evidence="3 4">
    <name type="scientific">Ktedonobacter robiniae</name>
    <dbReference type="NCBI Taxonomy" id="2778365"/>
    <lineage>
        <taxon>Bacteria</taxon>
        <taxon>Bacillati</taxon>
        <taxon>Chloroflexota</taxon>
        <taxon>Ktedonobacteria</taxon>
        <taxon>Ktedonobacterales</taxon>
        <taxon>Ktedonobacteraceae</taxon>
        <taxon>Ktedonobacter</taxon>
    </lineage>
</organism>
<protein>
    <submittedName>
        <fullName evidence="3">Thioesterase</fullName>
    </submittedName>
</protein>
<dbReference type="InterPro" id="IPR000073">
    <property type="entry name" value="AB_hydrolase_1"/>
</dbReference>
<reference evidence="3 4" key="1">
    <citation type="journal article" date="2021" name="Int. J. Syst. Evol. Microbiol.">
        <title>Reticulibacter mediterranei gen. nov., sp. nov., within the new family Reticulibacteraceae fam. nov., and Ktedonospora formicarum gen. nov., sp. nov., Ktedonobacter robiniae sp. nov., Dictyobacter formicarum sp. nov. and Dictyobacter arantiisoli sp. nov., belonging to the class Ktedonobacteria.</title>
        <authorList>
            <person name="Yabe S."/>
            <person name="Zheng Y."/>
            <person name="Wang C.M."/>
            <person name="Sakai Y."/>
            <person name="Abe K."/>
            <person name="Yokota A."/>
            <person name="Donadio S."/>
            <person name="Cavaletti L."/>
            <person name="Monciardini P."/>
        </authorList>
    </citation>
    <scope>NUCLEOTIDE SEQUENCE [LARGE SCALE GENOMIC DNA]</scope>
    <source>
        <strain evidence="3 4">SOSP1-30</strain>
    </source>
</reference>
<evidence type="ECO:0000313" key="4">
    <source>
        <dbReference type="Proteomes" id="UP000654345"/>
    </source>
</evidence>
<gene>
    <name evidence="3" type="ORF">KSB_61590</name>
</gene>
<dbReference type="SUPFAM" id="SSF53474">
    <property type="entry name" value="alpha/beta-Hydrolases"/>
    <property type="match status" value="1"/>
</dbReference>
<dbReference type="InterPro" id="IPR029058">
    <property type="entry name" value="AB_hydrolase_fold"/>
</dbReference>
<keyword evidence="4" id="KW-1185">Reference proteome</keyword>
<comment type="similarity">
    <text evidence="1">Belongs to the AB hydrolase superfamily. FUS2 hydrolase family.</text>
</comment>
<dbReference type="PRINTS" id="PR00111">
    <property type="entry name" value="ABHYDROLASE"/>
</dbReference>
<evidence type="ECO:0000259" key="2">
    <source>
        <dbReference type="Pfam" id="PF12146"/>
    </source>
</evidence>
<evidence type="ECO:0000256" key="1">
    <source>
        <dbReference type="ARBA" id="ARBA00038115"/>
    </source>
</evidence>